<protein>
    <submittedName>
        <fullName evidence="1">Uncharacterized protein</fullName>
    </submittedName>
</protein>
<keyword evidence="2" id="KW-1185">Reference proteome</keyword>
<name>A0ACB8S200_9AGAM</name>
<reference evidence="1" key="2">
    <citation type="journal article" date="2022" name="New Phytol.">
        <title>Evolutionary transition to the ectomycorrhizal habit in the genomes of a hyperdiverse lineage of mushroom-forming fungi.</title>
        <authorList>
            <person name="Looney B."/>
            <person name="Miyauchi S."/>
            <person name="Morin E."/>
            <person name="Drula E."/>
            <person name="Courty P.E."/>
            <person name="Kohler A."/>
            <person name="Kuo A."/>
            <person name="LaButti K."/>
            <person name="Pangilinan J."/>
            <person name="Lipzen A."/>
            <person name="Riley R."/>
            <person name="Andreopoulos W."/>
            <person name="He G."/>
            <person name="Johnson J."/>
            <person name="Nolan M."/>
            <person name="Tritt A."/>
            <person name="Barry K.W."/>
            <person name="Grigoriev I.V."/>
            <person name="Nagy L.G."/>
            <person name="Hibbett D."/>
            <person name="Henrissat B."/>
            <person name="Matheny P.B."/>
            <person name="Labbe J."/>
            <person name="Martin F.M."/>
        </authorList>
    </citation>
    <scope>NUCLEOTIDE SEQUENCE</scope>
    <source>
        <strain evidence="1">FP105234-sp</strain>
    </source>
</reference>
<proteinExistence type="predicted"/>
<gene>
    <name evidence="1" type="ORF">FA95DRAFT_620593</name>
</gene>
<evidence type="ECO:0000313" key="2">
    <source>
        <dbReference type="Proteomes" id="UP000814033"/>
    </source>
</evidence>
<reference evidence="1" key="1">
    <citation type="submission" date="2021-02" db="EMBL/GenBank/DDBJ databases">
        <authorList>
            <consortium name="DOE Joint Genome Institute"/>
            <person name="Ahrendt S."/>
            <person name="Looney B.P."/>
            <person name="Miyauchi S."/>
            <person name="Morin E."/>
            <person name="Drula E."/>
            <person name="Courty P.E."/>
            <person name="Chicoki N."/>
            <person name="Fauchery L."/>
            <person name="Kohler A."/>
            <person name="Kuo A."/>
            <person name="Labutti K."/>
            <person name="Pangilinan J."/>
            <person name="Lipzen A."/>
            <person name="Riley R."/>
            <person name="Andreopoulos W."/>
            <person name="He G."/>
            <person name="Johnson J."/>
            <person name="Barry K.W."/>
            <person name="Grigoriev I.V."/>
            <person name="Nagy L."/>
            <person name="Hibbett D."/>
            <person name="Henrissat B."/>
            <person name="Matheny P.B."/>
            <person name="Labbe J."/>
            <person name="Martin F."/>
        </authorList>
    </citation>
    <scope>NUCLEOTIDE SEQUENCE</scope>
    <source>
        <strain evidence="1">FP105234-sp</strain>
    </source>
</reference>
<organism evidence="1 2">
    <name type="scientific">Auriscalpium vulgare</name>
    <dbReference type="NCBI Taxonomy" id="40419"/>
    <lineage>
        <taxon>Eukaryota</taxon>
        <taxon>Fungi</taxon>
        <taxon>Dikarya</taxon>
        <taxon>Basidiomycota</taxon>
        <taxon>Agaricomycotina</taxon>
        <taxon>Agaricomycetes</taxon>
        <taxon>Russulales</taxon>
        <taxon>Auriscalpiaceae</taxon>
        <taxon>Auriscalpium</taxon>
    </lineage>
</organism>
<evidence type="ECO:0000313" key="1">
    <source>
        <dbReference type="EMBL" id="KAI0050375.1"/>
    </source>
</evidence>
<accession>A0ACB8S200</accession>
<comment type="caution">
    <text evidence="1">The sequence shown here is derived from an EMBL/GenBank/DDBJ whole genome shotgun (WGS) entry which is preliminary data.</text>
</comment>
<sequence>MAESSIEDSLVRLQTHPLPVARDRAVARRAIIAGQTILQTSPLTTALLPAEKGRRCDHCHILQSDEIKLAKCSGCASYWYCGSTCQKEAWSKHHRRVCKVFSRYIATPAYAQLHPHEKMDALLLSQLAAEYPPSANELSSTLQTFISLLSHPAPPSHLPVLPLSTTAASHDVLLSLYSRFGNNNFVLHSHLASFAHGIYPLASRLFNHSCTPNAAVRYSIVREKAVQMDVLALRDILPDEEVCIPYLDPALPLEDRTRALDVSYGFLCACSLCFFQRQLEISPTTEHEFADFVPLLHKFTGCVLSQPPPRHDSQRDFAVMPKYLHTFFARDVLPGLSESFSEASHQGSVAVALSKGHTLLALYLLVYPPNYPQIGLHALELAKTAWNGLITHNRSSPEGRDLVTTVEWYLTVADYVCGVFGSEGDQGGPKAEISLLRRLIKEESAGFLTD</sequence>
<dbReference type="Proteomes" id="UP000814033">
    <property type="component" value="Unassembled WGS sequence"/>
</dbReference>
<dbReference type="EMBL" id="MU275862">
    <property type="protein sequence ID" value="KAI0050375.1"/>
    <property type="molecule type" value="Genomic_DNA"/>
</dbReference>